<keyword evidence="1" id="KW-0472">Membrane</keyword>
<keyword evidence="3" id="KW-1185">Reference proteome</keyword>
<dbReference type="Pfam" id="PF20567">
    <property type="entry name" value="DUF6776"/>
    <property type="match status" value="1"/>
</dbReference>
<reference evidence="2" key="1">
    <citation type="journal article" date="2014" name="Int. J. Syst. Evol. Microbiol.">
        <title>Complete genome sequence of Corynebacterium casei LMG S-19264T (=DSM 44701T), isolated from a smear-ripened cheese.</title>
        <authorList>
            <consortium name="US DOE Joint Genome Institute (JGI-PGF)"/>
            <person name="Walter F."/>
            <person name="Albersmeier A."/>
            <person name="Kalinowski J."/>
            <person name="Ruckert C."/>
        </authorList>
    </citation>
    <scope>NUCLEOTIDE SEQUENCE</scope>
    <source>
        <strain evidence="2">KCTC 23430</strain>
    </source>
</reference>
<keyword evidence="1" id="KW-0812">Transmembrane</keyword>
<sequence length="245" mass="27365">MPDSHYKTVVRREHPYRPLFLAGLGLLLVGGGAVAGFILGGVTVPQPTEPELVADAQVPAEADPGVLSLEQQIVSLDTRNEVDRATIEILRREIAQQKLQIAELEEGIQFYRGLMAPGEIGQGLSLRPMELVSTGVERRYLYRLVAQQEARKHSTLQGELYAEIVGTVDGERKTYPLSSLTDDMETSVQKLRFKYFQSVEGELTLPEGFQPEVINVVASARTPRNMEAREQYIWQPQEKFTNVGK</sequence>
<dbReference type="AlphaFoldDB" id="A0A918XIR3"/>
<dbReference type="EMBL" id="BMYM01000002">
    <property type="protein sequence ID" value="GHD33394.1"/>
    <property type="molecule type" value="Genomic_DNA"/>
</dbReference>
<dbReference type="Proteomes" id="UP000644693">
    <property type="component" value="Unassembled WGS sequence"/>
</dbReference>
<evidence type="ECO:0000313" key="2">
    <source>
        <dbReference type="EMBL" id="GHD33394.1"/>
    </source>
</evidence>
<reference evidence="2" key="2">
    <citation type="submission" date="2020-09" db="EMBL/GenBank/DDBJ databases">
        <authorList>
            <person name="Sun Q."/>
            <person name="Kim S."/>
        </authorList>
    </citation>
    <scope>NUCLEOTIDE SEQUENCE</scope>
    <source>
        <strain evidence="2">KCTC 23430</strain>
    </source>
</reference>
<organism evidence="2 3">
    <name type="scientific">Parahalioglobus pacificus</name>
    <dbReference type="NCBI Taxonomy" id="930806"/>
    <lineage>
        <taxon>Bacteria</taxon>
        <taxon>Pseudomonadati</taxon>
        <taxon>Pseudomonadota</taxon>
        <taxon>Gammaproteobacteria</taxon>
        <taxon>Cellvibrionales</taxon>
        <taxon>Halieaceae</taxon>
        <taxon>Parahalioglobus</taxon>
    </lineage>
</organism>
<protein>
    <submittedName>
        <fullName evidence="2">Uncharacterized protein</fullName>
    </submittedName>
</protein>
<comment type="caution">
    <text evidence="2">The sequence shown here is derived from an EMBL/GenBank/DDBJ whole genome shotgun (WGS) entry which is preliminary data.</text>
</comment>
<feature type="transmembrane region" description="Helical" evidence="1">
    <location>
        <begin position="20"/>
        <end position="42"/>
    </location>
</feature>
<evidence type="ECO:0000256" key="1">
    <source>
        <dbReference type="SAM" id="Phobius"/>
    </source>
</evidence>
<name>A0A918XIR3_9GAMM</name>
<dbReference type="InterPro" id="IPR046703">
    <property type="entry name" value="DUF6776"/>
</dbReference>
<proteinExistence type="predicted"/>
<accession>A0A918XIR3</accession>
<keyword evidence="1" id="KW-1133">Transmembrane helix</keyword>
<gene>
    <name evidence="2" type="ORF">GCM10007053_17730</name>
</gene>
<dbReference type="RefSeq" id="WP_189477451.1">
    <property type="nucleotide sequence ID" value="NZ_BMYM01000002.1"/>
</dbReference>
<evidence type="ECO:0000313" key="3">
    <source>
        <dbReference type="Proteomes" id="UP000644693"/>
    </source>
</evidence>